<comment type="subcellular location">
    <subcellularLocation>
        <location evidence="5">Cell membrane</location>
        <topology evidence="5">Multi-pass membrane protein</topology>
    </subcellularLocation>
    <subcellularLocation>
        <location evidence="1">Membrane</location>
        <topology evidence="1">Multi-pass membrane protein</topology>
    </subcellularLocation>
</comment>
<evidence type="ECO:0000256" key="4">
    <source>
        <dbReference type="ARBA" id="ARBA00023136"/>
    </source>
</evidence>
<feature type="transmembrane region" description="Helical" evidence="5">
    <location>
        <begin position="137"/>
        <end position="165"/>
    </location>
</feature>
<evidence type="ECO:0000256" key="3">
    <source>
        <dbReference type="ARBA" id="ARBA00022989"/>
    </source>
</evidence>
<comment type="similarity">
    <text evidence="5">Belongs to the 4-toluene sulfonate uptake permease (TSUP) (TC 2.A.102) family.</text>
</comment>
<feature type="transmembrane region" description="Helical" evidence="5">
    <location>
        <begin position="226"/>
        <end position="245"/>
    </location>
</feature>
<protein>
    <recommendedName>
        <fullName evidence="5">Probable membrane transporter protein</fullName>
    </recommendedName>
</protein>
<sequence>MDASTILLIALLMGAAAALYSSVGHGGASAYLGVMALFSLSPEVMRPTALALNLVVAGYGAWRYVRAGEFNPRLFLAFAVTAIPMAFIGGRIQVPPEIYRPMLGAVLWFAAARMLWRPTATAARPVRAPSLKVALPGGAALGLLAGLTGTGGGIFLSPLILLFAWETPRHTSGVAAAFIFVNSVAGLAGQMTLLPALPPELPIFVGAVAAGAVLGAWLGVRRLPQAALLVTLGLVLALAGAKLIFT</sequence>
<dbReference type="EMBL" id="FOZV01000010">
    <property type="protein sequence ID" value="SFS88940.1"/>
    <property type="molecule type" value="Genomic_DNA"/>
</dbReference>
<feature type="transmembrane region" description="Helical" evidence="5">
    <location>
        <begin position="74"/>
        <end position="92"/>
    </location>
</feature>
<dbReference type="RefSeq" id="WP_218151473.1">
    <property type="nucleotide sequence ID" value="NZ_FOZV01000010.1"/>
</dbReference>
<organism evidence="6 7">
    <name type="scientific">Brevundimonas viscosa</name>
    <dbReference type="NCBI Taxonomy" id="871741"/>
    <lineage>
        <taxon>Bacteria</taxon>
        <taxon>Pseudomonadati</taxon>
        <taxon>Pseudomonadota</taxon>
        <taxon>Alphaproteobacteria</taxon>
        <taxon>Caulobacterales</taxon>
        <taxon>Caulobacteraceae</taxon>
        <taxon>Brevundimonas</taxon>
    </lineage>
</organism>
<keyword evidence="7" id="KW-1185">Reference proteome</keyword>
<dbReference type="InterPro" id="IPR002781">
    <property type="entry name" value="TM_pro_TauE-like"/>
</dbReference>
<proteinExistence type="inferred from homology"/>
<dbReference type="PANTHER" id="PTHR43701">
    <property type="entry name" value="MEMBRANE TRANSPORTER PROTEIN MJ0441-RELATED"/>
    <property type="match status" value="1"/>
</dbReference>
<dbReference type="PANTHER" id="PTHR43701:SF5">
    <property type="entry name" value="MEMBRANE TRANSPORTER PROTEIN-RELATED"/>
    <property type="match status" value="1"/>
</dbReference>
<dbReference type="InterPro" id="IPR051598">
    <property type="entry name" value="TSUP/Inactive_protease-like"/>
</dbReference>
<keyword evidence="5" id="KW-1003">Cell membrane</keyword>
<evidence type="ECO:0000256" key="1">
    <source>
        <dbReference type="ARBA" id="ARBA00004141"/>
    </source>
</evidence>
<name>A0A1I6TID9_9CAUL</name>
<reference evidence="7" key="1">
    <citation type="submission" date="2016-10" db="EMBL/GenBank/DDBJ databases">
        <authorList>
            <person name="Varghese N."/>
            <person name="Submissions S."/>
        </authorList>
    </citation>
    <scope>NUCLEOTIDE SEQUENCE [LARGE SCALE GENOMIC DNA]</scope>
    <source>
        <strain evidence="7">CGMCC 1.10683</strain>
    </source>
</reference>
<evidence type="ECO:0000313" key="6">
    <source>
        <dbReference type="EMBL" id="SFS88940.1"/>
    </source>
</evidence>
<evidence type="ECO:0000313" key="7">
    <source>
        <dbReference type="Proteomes" id="UP000198788"/>
    </source>
</evidence>
<dbReference type="AlphaFoldDB" id="A0A1I6TID9"/>
<gene>
    <name evidence="6" type="ORF">SAMN05192570_0090</name>
</gene>
<dbReference type="GO" id="GO:0005886">
    <property type="term" value="C:plasma membrane"/>
    <property type="evidence" value="ECO:0007669"/>
    <property type="project" value="UniProtKB-SubCell"/>
</dbReference>
<feature type="transmembrane region" description="Helical" evidence="5">
    <location>
        <begin position="171"/>
        <end position="189"/>
    </location>
</feature>
<feature type="transmembrane region" description="Helical" evidence="5">
    <location>
        <begin position="45"/>
        <end position="62"/>
    </location>
</feature>
<dbReference type="STRING" id="871741.SAMN05192570_0090"/>
<dbReference type="Pfam" id="PF01925">
    <property type="entry name" value="TauE"/>
    <property type="match status" value="1"/>
</dbReference>
<accession>A0A1I6TID9</accession>
<keyword evidence="3 5" id="KW-1133">Transmembrane helix</keyword>
<keyword evidence="4 5" id="KW-0472">Membrane</keyword>
<feature type="transmembrane region" description="Helical" evidence="5">
    <location>
        <begin position="201"/>
        <end position="220"/>
    </location>
</feature>
<keyword evidence="2 5" id="KW-0812">Transmembrane</keyword>
<evidence type="ECO:0000256" key="2">
    <source>
        <dbReference type="ARBA" id="ARBA00022692"/>
    </source>
</evidence>
<evidence type="ECO:0000256" key="5">
    <source>
        <dbReference type="RuleBase" id="RU363041"/>
    </source>
</evidence>
<dbReference type="Proteomes" id="UP000198788">
    <property type="component" value="Unassembled WGS sequence"/>
</dbReference>